<evidence type="ECO:0000313" key="3">
    <source>
        <dbReference type="EMBL" id="OPB39036.1"/>
    </source>
</evidence>
<keyword evidence="1" id="KW-1133">Transmembrane helix</keyword>
<dbReference type="InterPro" id="IPR039279">
    <property type="entry name" value="QRT3-like"/>
</dbReference>
<evidence type="ECO:0000313" key="4">
    <source>
        <dbReference type="Proteomes" id="UP000191004"/>
    </source>
</evidence>
<protein>
    <submittedName>
        <fullName evidence="3">GH55 exo-1 3-beta-glucanase GLUC78</fullName>
    </submittedName>
</protein>
<dbReference type="SUPFAM" id="SSF51126">
    <property type="entry name" value="Pectin lyase-like"/>
    <property type="match status" value="2"/>
</dbReference>
<dbReference type="FunFam" id="2.160.20.10:FF:000023">
    <property type="entry name" value="Exo-beta-1,3-glucanase Exg0"/>
    <property type="match status" value="1"/>
</dbReference>
<evidence type="ECO:0000256" key="1">
    <source>
        <dbReference type="SAM" id="Phobius"/>
    </source>
</evidence>
<gene>
    <name evidence="3" type="ORF">A0O28_0047410</name>
</gene>
<dbReference type="GO" id="GO:0004650">
    <property type="term" value="F:polygalacturonase activity"/>
    <property type="evidence" value="ECO:0007669"/>
    <property type="project" value="InterPro"/>
</dbReference>
<dbReference type="InterPro" id="IPR012334">
    <property type="entry name" value="Pectin_lyas_fold"/>
</dbReference>
<proteinExistence type="predicted"/>
<dbReference type="CDD" id="cd23668">
    <property type="entry name" value="GH55_beta13glucanase-like"/>
    <property type="match status" value="1"/>
</dbReference>
<dbReference type="OrthoDB" id="1046782at2759"/>
<reference evidence="3 4" key="1">
    <citation type="submission" date="2016-04" db="EMBL/GenBank/DDBJ databases">
        <title>Multiple horizontal gene transfer events from other fungi enriched the ability of the initially mycotrophic fungus Trichoderma (Ascomycota) to feed on dead plant biomass.</title>
        <authorList>
            <person name="Atanasova L."/>
            <person name="Chenthamara K."/>
            <person name="Zhang J."/>
            <person name="Grujic M."/>
            <person name="Henrissat B."/>
            <person name="Kuo A."/>
            <person name="Aertz A."/>
            <person name="Salamov A."/>
            <person name="Lipzen A."/>
            <person name="Labutti K."/>
            <person name="Barry K."/>
            <person name="Miao Y."/>
            <person name="Rahimi M.J."/>
            <person name="Shen Q."/>
            <person name="Grigoriev I.V."/>
            <person name="Kubicek C.P."/>
            <person name="Druzhinina I.S."/>
        </authorList>
    </citation>
    <scope>NUCLEOTIDE SEQUENCE [LARGE SCALE GENOMIC DNA]</scope>
    <source>
        <strain evidence="3 4">NJAU 4742</strain>
    </source>
</reference>
<comment type="caution">
    <text evidence="3">The sequence shown here is derived from an EMBL/GenBank/DDBJ whole genome shotgun (WGS) entry which is preliminary data.</text>
</comment>
<sequence length="824" mass="88544">MADAEDVRKASVLKLVRERAFRPISARQHLHNSPRNSNRGKAVSICFLVMMGLSTILTASLLALRLFSVPAVAVPAPSPAADSKAVAAATSWWLPNIARQGTVPFGAAGYQIYRNVQSFGAKGDGVTDDTAAINAALSSGNRCGAGCDSQTTTPAIVYFPPGTYIVSSPIQLYYYTHLIGDATNLPTLKASRNFAGIAVIDSNPGWYGATNNFFRQIRNFKIDLTGQPINTGTGIRWRVAQATSIQNVQFIMSTDTSTNNKQQGLWGEDGSGGWLSDLTFTGGALGMWVGNQQFTSRNLVFNGCQTAIYMNWNWLWSFHGITINNANVGIDMSGIDGNGIQQVGSILLADSKLTNTKVGVLTNHDLNQAGTYGTLVLDNVDMTTNTPIAVKNARSGATLLGGNANIASWTQGRAYTGNSGKAVQGTRATVSKPAALTAGGKVFTRSKPQYENVPASSFVSVKSRGAKGDGSTDDTAAIQAVFNSVSSGQIVYFDHGAYVVTDTIKVPKNIKIVGEVWALIMVGGTKFKDINNPQPVWQVGQPGDVGNVEIQDIMFETLGPQPGAIIVQWNVAGSSQGAAGLWDVHFRIGGSAGTQLQSDRCVKTPNQTTNPNPSCFGAFLLLHVTTSGSIYMENTWLWVSDHELDRADHSQVNIYNGRGLLIESTKGTWLWGTASEHSVLYNYALNNAQNVYANILQTETAYMQGNPDARVPFTSQSKYGDPDWSSCTTSTCARTYGIRIVNSSNTLIYGAGMYSFFNNYDGNTCVNANNCQDNMIDIRNSQVKLFAISTKASISMVTLNGQQSVFDRDNRNTFCGTIASFETS</sequence>
<feature type="domain" description="Rhamnogalacturonase A/B/Epimerase-like pectate lyase" evidence="2">
    <location>
        <begin position="458"/>
        <end position="516"/>
    </location>
</feature>
<dbReference type="InterPro" id="IPR024535">
    <property type="entry name" value="RHGA/B-epi-like_pectate_lyase"/>
</dbReference>
<dbReference type="PANTHER" id="PTHR33928:SF2">
    <property type="entry name" value="PECTATE LYASE SUPERFAMILY PROTEIN DOMAIN-CONTAINING PROTEIN-RELATED"/>
    <property type="match status" value="1"/>
</dbReference>
<evidence type="ECO:0000259" key="2">
    <source>
        <dbReference type="Pfam" id="PF12708"/>
    </source>
</evidence>
<dbReference type="PANTHER" id="PTHR33928">
    <property type="entry name" value="POLYGALACTURONASE QRT3"/>
    <property type="match status" value="1"/>
</dbReference>
<dbReference type="InterPro" id="IPR011050">
    <property type="entry name" value="Pectin_lyase_fold/virulence"/>
</dbReference>
<dbReference type="Gene3D" id="2.160.20.10">
    <property type="entry name" value="Single-stranded right-handed beta-helix, Pectin lyase-like"/>
    <property type="match status" value="2"/>
</dbReference>
<dbReference type="Pfam" id="PF12708">
    <property type="entry name" value="Pect-lyase_RHGA_epim"/>
    <property type="match status" value="2"/>
</dbReference>
<feature type="domain" description="Rhamnogalacturonase A/B/Epimerase-like pectate lyase" evidence="2">
    <location>
        <begin position="113"/>
        <end position="331"/>
    </location>
</feature>
<name>A0A1T3CD50_9HYPO</name>
<keyword evidence="1" id="KW-0812">Transmembrane</keyword>
<organism evidence="3 4">
    <name type="scientific">Trichoderma guizhouense</name>
    <dbReference type="NCBI Taxonomy" id="1491466"/>
    <lineage>
        <taxon>Eukaryota</taxon>
        <taxon>Fungi</taxon>
        <taxon>Dikarya</taxon>
        <taxon>Ascomycota</taxon>
        <taxon>Pezizomycotina</taxon>
        <taxon>Sordariomycetes</taxon>
        <taxon>Hypocreomycetidae</taxon>
        <taxon>Hypocreales</taxon>
        <taxon>Hypocreaceae</taxon>
        <taxon>Trichoderma</taxon>
    </lineage>
</organism>
<feature type="transmembrane region" description="Helical" evidence="1">
    <location>
        <begin position="42"/>
        <end position="67"/>
    </location>
</feature>
<dbReference type="EMBL" id="LVVK01000019">
    <property type="protein sequence ID" value="OPB39036.1"/>
    <property type="molecule type" value="Genomic_DNA"/>
</dbReference>
<keyword evidence="1" id="KW-0472">Membrane</keyword>
<dbReference type="AlphaFoldDB" id="A0A1T3CD50"/>
<dbReference type="Proteomes" id="UP000191004">
    <property type="component" value="Unassembled WGS sequence"/>
</dbReference>
<keyword evidence="4" id="KW-1185">Reference proteome</keyword>
<accession>A0A1T3CD50</accession>